<name>A0ABV2BYN1_9GAMM</name>
<keyword evidence="2" id="KW-1185">Reference proteome</keyword>
<organism evidence="1 2">
    <name type="scientific">Aliikangiella maris</name>
    <dbReference type="NCBI Taxonomy" id="3162458"/>
    <lineage>
        <taxon>Bacteria</taxon>
        <taxon>Pseudomonadati</taxon>
        <taxon>Pseudomonadota</taxon>
        <taxon>Gammaproteobacteria</taxon>
        <taxon>Oceanospirillales</taxon>
        <taxon>Pleioneaceae</taxon>
        <taxon>Aliikangiella</taxon>
    </lineage>
</organism>
<dbReference type="Proteomes" id="UP001548189">
    <property type="component" value="Unassembled WGS sequence"/>
</dbReference>
<evidence type="ECO:0000313" key="1">
    <source>
        <dbReference type="EMBL" id="MET1257026.1"/>
    </source>
</evidence>
<dbReference type="PANTHER" id="PTHR11078">
    <property type="entry name" value="N UTILIZATION SUBSTANCE PROTEIN B-RELATED"/>
    <property type="match status" value="1"/>
</dbReference>
<comment type="caution">
    <text evidence="1">The sequence shown here is derived from an EMBL/GenBank/DDBJ whole genome shotgun (WGS) entry which is preliminary data.</text>
</comment>
<gene>
    <name evidence="1" type="primary">nusB</name>
    <name evidence="1" type="ORF">ABVT43_17925</name>
</gene>
<dbReference type="EMBL" id="JBEVCJ010000032">
    <property type="protein sequence ID" value="MET1257026.1"/>
    <property type="molecule type" value="Genomic_DNA"/>
</dbReference>
<dbReference type="InterPro" id="IPR035926">
    <property type="entry name" value="NusB-like_sf"/>
</dbReference>
<dbReference type="InterPro" id="IPR011605">
    <property type="entry name" value="NusB_fam"/>
</dbReference>
<proteinExistence type="inferred from homology"/>
<dbReference type="Pfam" id="PF01029">
    <property type="entry name" value="NusB"/>
    <property type="match status" value="1"/>
</dbReference>
<dbReference type="Gene3D" id="1.10.940.10">
    <property type="entry name" value="NusB-like"/>
    <property type="match status" value="1"/>
</dbReference>
<sequence>MLQKPSTRKKARRYAIQGLYQWHMSGSGIEEIELQFLESMNQAKVDVEYFREILVNTLRLINQLDEQLKPFLDRDFSEVNPVELSILRLACYELTERMDIPYKVVINEALELSKTFGAADGHKFVNGILDKLARKTRPLEAKPT</sequence>
<reference evidence="1 2" key="1">
    <citation type="submission" date="2024-06" db="EMBL/GenBank/DDBJ databases">
        <authorList>
            <person name="Li F."/>
        </authorList>
    </citation>
    <scope>NUCLEOTIDE SEQUENCE [LARGE SCALE GENOMIC DNA]</scope>
    <source>
        <strain evidence="1 2">GXAS 311</strain>
    </source>
</reference>
<dbReference type="NCBIfam" id="TIGR01951">
    <property type="entry name" value="nusB"/>
    <property type="match status" value="1"/>
</dbReference>
<dbReference type="PANTHER" id="PTHR11078:SF3">
    <property type="entry name" value="ANTITERMINATION NUSB DOMAIN-CONTAINING PROTEIN"/>
    <property type="match status" value="1"/>
</dbReference>
<dbReference type="HAMAP" id="MF_00073">
    <property type="entry name" value="NusB"/>
    <property type="match status" value="1"/>
</dbReference>
<accession>A0ABV2BYN1</accession>
<dbReference type="SUPFAM" id="SSF48013">
    <property type="entry name" value="NusB-like"/>
    <property type="match status" value="1"/>
</dbReference>
<evidence type="ECO:0000313" key="2">
    <source>
        <dbReference type="Proteomes" id="UP001548189"/>
    </source>
</evidence>
<protein>
    <submittedName>
        <fullName evidence="1">Transcription antitermination factor NusB</fullName>
    </submittedName>
</protein>
<dbReference type="InterPro" id="IPR006027">
    <property type="entry name" value="NusB_RsmB_TIM44"/>
</dbReference>